<keyword evidence="2" id="KW-1185">Reference proteome</keyword>
<evidence type="ECO:0000313" key="1">
    <source>
        <dbReference type="EMBL" id="SDG69808.1"/>
    </source>
</evidence>
<dbReference type="AlphaFoldDB" id="A0A1G7WCZ9"/>
<dbReference type="Proteomes" id="UP000199296">
    <property type="component" value="Unassembled WGS sequence"/>
</dbReference>
<evidence type="ECO:0000313" key="2">
    <source>
        <dbReference type="Proteomes" id="UP000199296"/>
    </source>
</evidence>
<sequence>MMKYFYLFIFSILFTSCQNEEFFEQVEDNTSLSSQSELSDLISRLTQNPTAFDDFIDKSNSLSLEFPFEVTINSETSFNINKFSDYELLISELSTLTEDYSVSISFPVEVSLPNYEFITLQNQSKFNALIASVEGSSEITCLTYDFPIEINIFKTENSVSTRRSIRNEAQFYNLIKNLKQNNGFYEILYPISISIDGESQSISSNTDLNTAIQNLDEDCFNPSFLTNKFSRLNRFVEFINSGEFRIANYITDTGENETLDYEDFRFTFNPNNSISVENIATGESFSGHWEIEIDDDELVFDLDFDGNDILDNLNDDWIIEGFANPIRILLKDDHNAGENTTLIFEKI</sequence>
<evidence type="ECO:0008006" key="3">
    <source>
        <dbReference type="Google" id="ProtNLM"/>
    </source>
</evidence>
<organism evidence="1 2">
    <name type="scientific">Psychroflexus sediminis</name>
    <dbReference type="NCBI Taxonomy" id="470826"/>
    <lineage>
        <taxon>Bacteria</taxon>
        <taxon>Pseudomonadati</taxon>
        <taxon>Bacteroidota</taxon>
        <taxon>Flavobacteriia</taxon>
        <taxon>Flavobacteriales</taxon>
        <taxon>Flavobacteriaceae</taxon>
        <taxon>Psychroflexus</taxon>
    </lineage>
</organism>
<proteinExistence type="predicted"/>
<dbReference type="EMBL" id="FNCW01000005">
    <property type="protein sequence ID" value="SDG69808.1"/>
    <property type="molecule type" value="Genomic_DNA"/>
</dbReference>
<dbReference type="STRING" id="470826.SAMN04488027_105141"/>
<protein>
    <recommendedName>
        <fullName evidence="3">Lipoprotein</fullName>
    </recommendedName>
</protein>
<name>A0A1G7WCZ9_9FLAO</name>
<accession>A0A1G7WCZ9</accession>
<gene>
    <name evidence="1" type="ORF">SAMN04488027_105141</name>
</gene>
<reference evidence="1 2" key="1">
    <citation type="submission" date="2016-10" db="EMBL/GenBank/DDBJ databases">
        <authorList>
            <person name="de Groot N.N."/>
        </authorList>
    </citation>
    <scope>NUCLEOTIDE SEQUENCE [LARGE SCALE GENOMIC DNA]</scope>
    <source>
        <strain evidence="1 2">DSM 19803</strain>
    </source>
</reference>
<dbReference type="PROSITE" id="PS51257">
    <property type="entry name" value="PROKAR_LIPOPROTEIN"/>
    <property type="match status" value="1"/>
</dbReference>